<evidence type="ECO:0000256" key="18">
    <source>
        <dbReference type="SAM" id="Phobius"/>
    </source>
</evidence>
<dbReference type="PANTHER" id="PTHR38689:SF1">
    <property type="entry name" value="SUCCINATE DEHYDROGENASE HYDROPHOBIC MEMBRANE ANCHOR SUBUNIT"/>
    <property type="match status" value="1"/>
</dbReference>
<proteinExistence type="predicted"/>
<evidence type="ECO:0000256" key="6">
    <source>
        <dbReference type="ARBA" id="ARBA00022475"/>
    </source>
</evidence>
<dbReference type="SUPFAM" id="SSF81343">
    <property type="entry name" value="Fumarate reductase respiratory complex transmembrane subunits"/>
    <property type="match status" value="1"/>
</dbReference>
<keyword evidence="12" id="KW-0249">Electron transport</keyword>
<dbReference type="PIRSF" id="PIRSF000169">
    <property type="entry name" value="SDH_D"/>
    <property type="match status" value="1"/>
</dbReference>
<feature type="binding site" description="axial binding residue" evidence="17">
    <location>
        <position position="70"/>
    </location>
    <ligand>
        <name>heme</name>
        <dbReference type="ChEBI" id="CHEBI:30413"/>
        <note>ligand shared with second transmembrane subunit</note>
    </ligand>
    <ligandPart>
        <name>Fe</name>
        <dbReference type="ChEBI" id="CHEBI:18248"/>
    </ligandPart>
</feature>
<evidence type="ECO:0000313" key="20">
    <source>
        <dbReference type="Proteomes" id="UP000231293"/>
    </source>
</evidence>
<dbReference type="AlphaFoldDB" id="A0A2N9WWX2"/>
<dbReference type="Gene3D" id="1.20.1300.10">
    <property type="entry name" value="Fumarate reductase/succinate dehydrogenase, transmembrane subunit"/>
    <property type="match status" value="1"/>
</dbReference>
<evidence type="ECO:0000256" key="15">
    <source>
        <dbReference type="ARBA" id="ARBA00023136"/>
    </source>
</evidence>
<evidence type="ECO:0000256" key="2">
    <source>
        <dbReference type="ARBA" id="ARBA00004429"/>
    </source>
</evidence>
<evidence type="ECO:0000256" key="13">
    <source>
        <dbReference type="ARBA" id="ARBA00022989"/>
    </source>
</evidence>
<evidence type="ECO:0000256" key="11">
    <source>
        <dbReference type="ARBA" id="ARBA00022723"/>
    </source>
</evidence>
<keyword evidence="8" id="KW-0816">Tricarboxylic acid cycle</keyword>
<evidence type="ECO:0000256" key="17">
    <source>
        <dbReference type="PIRSR" id="PIRSR000169-2"/>
    </source>
</evidence>
<keyword evidence="14 17" id="KW-0408">Iron</keyword>
<evidence type="ECO:0000256" key="10">
    <source>
        <dbReference type="ARBA" id="ARBA00022692"/>
    </source>
</evidence>
<evidence type="ECO:0000256" key="14">
    <source>
        <dbReference type="ARBA" id="ARBA00023004"/>
    </source>
</evidence>
<dbReference type="EMBL" id="MDVB01000002">
    <property type="protein sequence ID" value="PIT19064.1"/>
    <property type="molecule type" value="Genomic_DNA"/>
</dbReference>
<evidence type="ECO:0000256" key="1">
    <source>
        <dbReference type="ARBA" id="ARBA00004050"/>
    </source>
</evidence>
<evidence type="ECO:0000256" key="16">
    <source>
        <dbReference type="PIRSR" id="PIRSR000169-1"/>
    </source>
</evidence>
<evidence type="ECO:0000256" key="12">
    <source>
        <dbReference type="ARBA" id="ARBA00022982"/>
    </source>
</evidence>
<dbReference type="GO" id="GO:0046872">
    <property type="term" value="F:metal ion binding"/>
    <property type="evidence" value="ECO:0007669"/>
    <property type="project" value="UniProtKB-KW"/>
</dbReference>
<dbReference type="NCBIfam" id="TIGR02968">
    <property type="entry name" value="succ_dehyd_anc"/>
    <property type="match status" value="1"/>
</dbReference>
<reference evidence="19 20" key="1">
    <citation type="journal article" date="2017" name="MBio">
        <title>Type VI secretion-mediated competition in the bee gut microbiome.</title>
        <authorList>
            <person name="Steele M.I."/>
            <person name="Kwong W.K."/>
            <person name="Powell J.E."/>
            <person name="Whiteley M."/>
            <person name="Moran N.A."/>
        </authorList>
    </citation>
    <scope>NUCLEOTIDE SEQUENCE [LARGE SCALE GENOMIC DNA]</scope>
    <source>
        <strain evidence="19 20">App2-2</strain>
    </source>
</reference>
<dbReference type="RefSeq" id="WP_100091336.1">
    <property type="nucleotide sequence ID" value="NZ_MDVB01000002.1"/>
</dbReference>
<evidence type="ECO:0000256" key="7">
    <source>
        <dbReference type="ARBA" id="ARBA00022519"/>
    </source>
</evidence>
<gene>
    <name evidence="19" type="ORF">BGI32_00455</name>
</gene>
<dbReference type="Pfam" id="PF01127">
    <property type="entry name" value="Sdh_cyt"/>
    <property type="match status" value="1"/>
</dbReference>
<comment type="caution">
    <text evidence="19">The sequence shown here is derived from an EMBL/GenBank/DDBJ whole genome shotgun (WGS) entry which is preliminary data.</text>
</comment>
<dbReference type="InterPro" id="IPR014312">
    <property type="entry name" value="Succ_DH_anchor"/>
</dbReference>
<keyword evidence="11 17" id="KW-0479">Metal-binding</keyword>
<dbReference type="Proteomes" id="UP000231293">
    <property type="component" value="Unassembled WGS sequence"/>
</dbReference>
<dbReference type="InterPro" id="IPR000701">
    <property type="entry name" value="SuccDH_FuR_B_TM-su"/>
</dbReference>
<dbReference type="GO" id="GO:0009055">
    <property type="term" value="F:electron transfer activity"/>
    <property type="evidence" value="ECO:0007669"/>
    <property type="project" value="TreeGrafter"/>
</dbReference>
<keyword evidence="10 18" id="KW-0812">Transmembrane</keyword>
<sequence>MIDRNLAGAHYGLRDWIMQRITAVVMLVYSVLFLIMIICLPHSYQQWQCFFAQTWVRLITQIFVLALVLHAWVGIRDLWMDYIKPVGLRLFLHVATILWLLGSLIYSVKVIWGLA</sequence>
<keyword evidence="5" id="KW-0813">Transport</keyword>
<accession>A0A2N9WWX2</accession>
<dbReference type="CDD" id="cd03494">
    <property type="entry name" value="SQR_TypeC_SdhD"/>
    <property type="match status" value="1"/>
</dbReference>
<keyword evidence="9 17" id="KW-0349">Heme</keyword>
<dbReference type="GO" id="GO:0006099">
    <property type="term" value="P:tricarboxylic acid cycle"/>
    <property type="evidence" value="ECO:0007669"/>
    <property type="project" value="UniProtKB-UniPathway"/>
</dbReference>
<feature type="transmembrane region" description="Helical" evidence="18">
    <location>
        <begin position="87"/>
        <end position="108"/>
    </location>
</feature>
<evidence type="ECO:0000256" key="8">
    <source>
        <dbReference type="ARBA" id="ARBA00022532"/>
    </source>
</evidence>
<dbReference type="GO" id="GO:0005886">
    <property type="term" value="C:plasma membrane"/>
    <property type="evidence" value="ECO:0007669"/>
    <property type="project" value="UniProtKB-SubCell"/>
</dbReference>
<feature type="binding site" evidence="16">
    <location>
        <position position="82"/>
    </location>
    <ligand>
        <name>a ubiquinone</name>
        <dbReference type="ChEBI" id="CHEBI:16389"/>
    </ligand>
</feature>
<keyword evidence="13 18" id="KW-1133">Transmembrane helix</keyword>
<evidence type="ECO:0000256" key="9">
    <source>
        <dbReference type="ARBA" id="ARBA00022617"/>
    </source>
</evidence>
<comment type="function">
    <text evidence="1">Membrane-anchoring subunit of succinate dehydrogenase (SDH).</text>
</comment>
<protein>
    <recommendedName>
        <fullName evidence="4">Succinate dehydrogenase hydrophobic membrane anchor subunit</fullName>
    </recommendedName>
</protein>
<evidence type="ECO:0000256" key="4">
    <source>
        <dbReference type="ARBA" id="ARBA00019425"/>
    </source>
</evidence>
<keyword evidence="7" id="KW-0997">Cell inner membrane</keyword>
<feature type="transmembrane region" description="Helical" evidence="18">
    <location>
        <begin position="55"/>
        <end position="75"/>
    </location>
</feature>
<evidence type="ECO:0000313" key="19">
    <source>
        <dbReference type="EMBL" id="PIT19064.1"/>
    </source>
</evidence>
<evidence type="ECO:0000256" key="5">
    <source>
        <dbReference type="ARBA" id="ARBA00022448"/>
    </source>
</evidence>
<comment type="pathway">
    <text evidence="3">Carbohydrate metabolism; tricarboxylic acid cycle.</text>
</comment>
<dbReference type="UniPathway" id="UPA00223"/>
<name>A0A2N9WWX2_9NEIS</name>
<organism evidence="19 20">
    <name type="scientific">Snodgrassella alvi</name>
    <dbReference type="NCBI Taxonomy" id="1196083"/>
    <lineage>
        <taxon>Bacteria</taxon>
        <taxon>Pseudomonadati</taxon>
        <taxon>Pseudomonadota</taxon>
        <taxon>Betaproteobacteria</taxon>
        <taxon>Neisseriales</taxon>
        <taxon>Neisseriaceae</taxon>
        <taxon>Snodgrassella</taxon>
    </lineage>
</organism>
<comment type="cofactor">
    <cofactor evidence="17">
        <name>heme</name>
        <dbReference type="ChEBI" id="CHEBI:30413"/>
    </cofactor>
    <text evidence="17">The heme is bound between the two transmembrane subunits.</text>
</comment>
<dbReference type="PANTHER" id="PTHR38689">
    <property type="entry name" value="SUCCINATE DEHYDROGENASE HYDROPHOBIC MEMBRANE ANCHOR SUBUNIT"/>
    <property type="match status" value="1"/>
</dbReference>
<keyword evidence="6" id="KW-1003">Cell membrane</keyword>
<dbReference type="GO" id="GO:0020037">
    <property type="term" value="F:heme binding"/>
    <property type="evidence" value="ECO:0007669"/>
    <property type="project" value="InterPro"/>
</dbReference>
<feature type="transmembrane region" description="Helical" evidence="18">
    <location>
        <begin position="21"/>
        <end position="43"/>
    </location>
</feature>
<evidence type="ECO:0000256" key="3">
    <source>
        <dbReference type="ARBA" id="ARBA00005163"/>
    </source>
</evidence>
<dbReference type="InterPro" id="IPR034804">
    <property type="entry name" value="SQR/QFR_C/D"/>
</dbReference>
<dbReference type="GO" id="GO:0017004">
    <property type="term" value="P:cytochrome complex assembly"/>
    <property type="evidence" value="ECO:0007669"/>
    <property type="project" value="TreeGrafter"/>
</dbReference>
<keyword evidence="15 18" id="KW-0472">Membrane</keyword>
<comment type="subcellular location">
    <subcellularLocation>
        <location evidence="2">Cell inner membrane</location>
        <topology evidence="2">Multi-pass membrane protein</topology>
    </subcellularLocation>
</comment>